<evidence type="ECO:0000256" key="5">
    <source>
        <dbReference type="ARBA" id="ARBA00022989"/>
    </source>
</evidence>
<dbReference type="KEGG" id="spu:582364"/>
<sequence>MARSARHKRHIHESSVAEFRLVDCSGEKWSMLNSCDFDRKKAFFVKMVIVAASALVVIPFALTLWLISLLSFTYYGFDGPFYPISPLRWLIAVCLPLYMSMDAIHKKKLDPLGAILAFVMGVIMTLSSYSHFLCLVAFFYTGSKLTRFRASRKEELEEDYKEGGQRTWVQVFTNGGIPALYAAHFILETGFQDHPLDFSNYYNTTYIALGVMSGIACCSGDTWASEVGSVVGTQSPRLITTLEKVPRGTNGGISLVGTLMSFAGGLVVGLGYLLGIFMTFSQDMLHNSPPQWPVVLFGGVAGLLGSLFDSLLGAWFQYSAYCTRQHKVVHQASPTTEHISGIALFDNEGINLLSCLLTVLIMPHICFTYWPQIS</sequence>
<keyword evidence="9" id="KW-1185">Reference proteome</keyword>
<dbReference type="InParanoid" id="A0A7M7SZZ4"/>
<protein>
    <recommendedName>
        <fullName evidence="3">Transmembrane protein 19</fullName>
    </recommendedName>
</protein>
<evidence type="ECO:0000256" key="7">
    <source>
        <dbReference type="SAM" id="Phobius"/>
    </source>
</evidence>
<accession>A0A7M7SZZ4</accession>
<keyword evidence="4 7" id="KW-0812">Transmembrane</keyword>
<dbReference type="GO" id="GO:0016020">
    <property type="term" value="C:membrane"/>
    <property type="evidence" value="ECO:0000318"/>
    <property type="project" value="GO_Central"/>
</dbReference>
<proteinExistence type="inferred from homology"/>
<comment type="subcellular location">
    <subcellularLocation>
        <location evidence="1">Membrane</location>
        <topology evidence="1">Multi-pass membrane protein</topology>
    </subcellularLocation>
</comment>
<evidence type="ECO:0000256" key="3">
    <source>
        <dbReference type="ARBA" id="ARBA00014258"/>
    </source>
</evidence>
<feature type="transmembrane region" description="Helical" evidence="7">
    <location>
        <begin position="112"/>
        <end position="140"/>
    </location>
</feature>
<dbReference type="PANTHER" id="PTHR13353">
    <property type="entry name" value="TRANSMEMBRANE PROTEIN 19"/>
    <property type="match status" value="1"/>
</dbReference>
<evidence type="ECO:0000256" key="2">
    <source>
        <dbReference type="ARBA" id="ARBA00009012"/>
    </source>
</evidence>
<evidence type="ECO:0000313" key="8">
    <source>
        <dbReference type="EnsemblMetazoa" id="XP_030843702"/>
    </source>
</evidence>
<reference evidence="8" key="2">
    <citation type="submission" date="2021-01" db="UniProtKB">
        <authorList>
            <consortium name="EnsemblMetazoa"/>
        </authorList>
    </citation>
    <scope>IDENTIFICATION</scope>
</reference>
<dbReference type="RefSeq" id="XP_030843702.1">
    <property type="nucleotide sequence ID" value="XM_030987842.1"/>
</dbReference>
<organism evidence="8 9">
    <name type="scientific">Strongylocentrotus purpuratus</name>
    <name type="common">Purple sea urchin</name>
    <dbReference type="NCBI Taxonomy" id="7668"/>
    <lineage>
        <taxon>Eukaryota</taxon>
        <taxon>Metazoa</taxon>
        <taxon>Echinodermata</taxon>
        <taxon>Eleutherozoa</taxon>
        <taxon>Echinozoa</taxon>
        <taxon>Echinoidea</taxon>
        <taxon>Euechinoidea</taxon>
        <taxon>Echinacea</taxon>
        <taxon>Camarodonta</taxon>
        <taxon>Echinidea</taxon>
        <taxon>Strongylocentrotidae</taxon>
        <taxon>Strongylocentrotus</taxon>
    </lineage>
</organism>
<dbReference type="Pfam" id="PF01940">
    <property type="entry name" value="DUF92"/>
    <property type="match status" value="1"/>
</dbReference>
<feature type="transmembrane region" description="Helical" evidence="7">
    <location>
        <begin position="292"/>
        <end position="316"/>
    </location>
</feature>
<feature type="transmembrane region" description="Helical" evidence="7">
    <location>
        <begin position="350"/>
        <end position="370"/>
    </location>
</feature>
<dbReference type="PANTHER" id="PTHR13353:SF5">
    <property type="entry name" value="TRANSMEMBRANE PROTEIN 19"/>
    <property type="match status" value="1"/>
</dbReference>
<comment type="similarity">
    <text evidence="2">Belongs to the TMEM19 family.</text>
</comment>
<dbReference type="InterPro" id="IPR002794">
    <property type="entry name" value="DUF92_TMEM19"/>
</dbReference>
<reference evidence="9" key="1">
    <citation type="submission" date="2015-02" db="EMBL/GenBank/DDBJ databases">
        <title>Genome sequencing for Strongylocentrotus purpuratus.</title>
        <authorList>
            <person name="Murali S."/>
            <person name="Liu Y."/>
            <person name="Vee V."/>
            <person name="English A."/>
            <person name="Wang M."/>
            <person name="Skinner E."/>
            <person name="Han Y."/>
            <person name="Muzny D.M."/>
            <person name="Worley K.C."/>
            <person name="Gibbs R.A."/>
        </authorList>
    </citation>
    <scope>NUCLEOTIDE SEQUENCE</scope>
</reference>
<dbReference type="CTD" id="55266"/>
<evidence type="ECO:0000256" key="1">
    <source>
        <dbReference type="ARBA" id="ARBA00004141"/>
    </source>
</evidence>
<dbReference type="GeneID" id="582364"/>
<feature type="transmembrane region" description="Helical" evidence="7">
    <location>
        <begin position="253"/>
        <end position="280"/>
    </location>
</feature>
<dbReference type="OMA" id="MSSFACC"/>
<keyword evidence="5 7" id="KW-1133">Transmembrane helix</keyword>
<evidence type="ECO:0000313" key="9">
    <source>
        <dbReference type="Proteomes" id="UP000007110"/>
    </source>
</evidence>
<dbReference type="OrthoDB" id="30881at2759"/>
<dbReference type="EnsemblMetazoa" id="XM_030987842">
    <property type="protein sequence ID" value="XP_030843702"/>
    <property type="gene ID" value="LOC582364"/>
</dbReference>
<evidence type="ECO:0000256" key="6">
    <source>
        <dbReference type="ARBA" id="ARBA00023136"/>
    </source>
</evidence>
<dbReference type="Proteomes" id="UP000007110">
    <property type="component" value="Unassembled WGS sequence"/>
</dbReference>
<feature type="transmembrane region" description="Helical" evidence="7">
    <location>
        <begin position="48"/>
        <end position="75"/>
    </location>
</feature>
<evidence type="ECO:0000256" key="4">
    <source>
        <dbReference type="ARBA" id="ARBA00022692"/>
    </source>
</evidence>
<keyword evidence="6 7" id="KW-0472">Membrane</keyword>
<dbReference type="AlphaFoldDB" id="A0A7M7SZZ4"/>
<name>A0A7M7SZZ4_STRPU</name>